<feature type="repeat" description="TPR" evidence="7">
    <location>
        <begin position="236"/>
        <end position="269"/>
    </location>
</feature>
<dbReference type="Pfam" id="PF04049">
    <property type="entry name" value="ANAPC8"/>
    <property type="match status" value="1"/>
</dbReference>
<dbReference type="VEuPathDB" id="VectorBase:LOC119176021"/>
<feature type="repeat" description="TPR" evidence="7">
    <location>
        <begin position="304"/>
        <end position="337"/>
    </location>
</feature>
<keyword evidence="5 7" id="KW-0802">TPR repeat</keyword>
<dbReference type="SUPFAM" id="SSF48452">
    <property type="entry name" value="TPR-like"/>
    <property type="match status" value="2"/>
</dbReference>
<dbReference type="PROSITE" id="PS50005">
    <property type="entry name" value="TPR"/>
    <property type="match status" value="4"/>
</dbReference>
<dbReference type="Proteomes" id="UP000821866">
    <property type="component" value="Chromosome 8"/>
</dbReference>
<keyword evidence="2" id="KW-0677">Repeat</keyword>
<sequence>MSQCLNLDFPVIKRDLLRSRRDCALRGLRQSAKWASELAYALRDVEASPPDQAASDHDDDLDDSYFLAKSYLDLQEYDRVAYFTKNASGTTRFLHYYARYLSDEKKRLDDTVEPITATDRGASQELKDLQAELRALRPKLDGFCLYIYGVVLKRLQLRQQAIDVFVEAVQAEPLHWGAWLELSSMVADCDHLRSLVLPDHWMKQFFLGHTYLELQLSEEVLETYEQLQKGPFLESTYLMAQVAIAYHNMRVVDKAIECFQKLRKVDPYRLDNMDIYSNLLYVKELRVELSHLAHSVCAIDKYRPETCCVIGNFYSLRSQHEKAVLYFGRALRLNPNYFAAWTLMGHEYMEMKNTNAAIQSYRQAIEVNRRDFRAWYGLGQTYEILKMPNYCLYYYRQAQELRPNDSRMMVALGEAYEKLDKHHEAKKCFWRAHSLGDFEGLALFRLARVYECLGECEQACAAFTDYVRQCESQCYRADREDLAHACRFLARHHLAQKDLDAAYEYAHKCTDFPETKEEAQGLLKQMTDARVLLEQGLAGGDMHIEEDEEDDESLLTGRDLLVCEVTDIGDFRTPNK</sequence>
<evidence type="ECO:0000256" key="1">
    <source>
        <dbReference type="ARBA" id="ARBA00022618"/>
    </source>
</evidence>
<protein>
    <recommendedName>
        <fullName evidence="8">Cdc23 domain-containing protein</fullName>
    </recommendedName>
</protein>
<dbReference type="InterPro" id="IPR011990">
    <property type="entry name" value="TPR-like_helical_dom_sf"/>
</dbReference>
<dbReference type="PANTHER" id="PTHR12558">
    <property type="entry name" value="CELL DIVISION CYCLE 16,23,27"/>
    <property type="match status" value="1"/>
</dbReference>
<keyword evidence="1" id="KW-0132">Cell division</keyword>
<dbReference type="Gene3D" id="1.25.40.10">
    <property type="entry name" value="Tetratricopeptide repeat domain"/>
    <property type="match status" value="2"/>
</dbReference>
<organism evidence="9 10">
    <name type="scientific">Rhipicephalus microplus</name>
    <name type="common">Cattle tick</name>
    <name type="synonym">Boophilus microplus</name>
    <dbReference type="NCBI Taxonomy" id="6941"/>
    <lineage>
        <taxon>Eukaryota</taxon>
        <taxon>Metazoa</taxon>
        <taxon>Ecdysozoa</taxon>
        <taxon>Arthropoda</taxon>
        <taxon>Chelicerata</taxon>
        <taxon>Arachnida</taxon>
        <taxon>Acari</taxon>
        <taxon>Parasitiformes</taxon>
        <taxon>Ixodida</taxon>
        <taxon>Ixodoidea</taxon>
        <taxon>Ixodidae</taxon>
        <taxon>Rhipicephalinae</taxon>
        <taxon>Rhipicephalus</taxon>
        <taxon>Boophilus</taxon>
    </lineage>
</organism>
<feature type="repeat" description="TPR" evidence="7">
    <location>
        <begin position="338"/>
        <end position="371"/>
    </location>
</feature>
<evidence type="ECO:0000313" key="10">
    <source>
        <dbReference type="Proteomes" id="UP000821866"/>
    </source>
</evidence>
<feature type="repeat" description="TPR" evidence="7">
    <location>
        <begin position="372"/>
        <end position="405"/>
    </location>
</feature>
<dbReference type="PANTHER" id="PTHR12558:SF10">
    <property type="entry name" value="CELL DIVISION CYCLE PROTEIN 23 HOMOLOG"/>
    <property type="match status" value="1"/>
</dbReference>
<proteinExistence type="predicted"/>
<name>A0A9J6D8N9_RHIMP</name>
<dbReference type="GO" id="GO:0045842">
    <property type="term" value="P:positive regulation of mitotic metaphase/anaphase transition"/>
    <property type="evidence" value="ECO:0007669"/>
    <property type="project" value="TreeGrafter"/>
</dbReference>
<dbReference type="GO" id="GO:0016567">
    <property type="term" value="P:protein ubiquitination"/>
    <property type="evidence" value="ECO:0007669"/>
    <property type="project" value="TreeGrafter"/>
</dbReference>
<dbReference type="InterPro" id="IPR007192">
    <property type="entry name" value="APC8"/>
</dbReference>
<keyword evidence="4" id="KW-0833">Ubl conjugation pathway</keyword>
<feature type="domain" description="Cdc23" evidence="8">
    <location>
        <begin position="12"/>
        <end position="243"/>
    </location>
</feature>
<evidence type="ECO:0000256" key="6">
    <source>
        <dbReference type="ARBA" id="ARBA00023306"/>
    </source>
</evidence>
<dbReference type="GO" id="GO:0031145">
    <property type="term" value="P:anaphase-promoting complex-dependent catabolic process"/>
    <property type="evidence" value="ECO:0007669"/>
    <property type="project" value="TreeGrafter"/>
</dbReference>
<dbReference type="Pfam" id="PF13414">
    <property type="entry name" value="TPR_11"/>
    <property type="match status" value="1"/>
</dbReference>
<evidence type="ECO:0000256" key="2">
    <source>
        <dbReference type="ARBA" id="ARBA00022737"/>
    </source>
</evidence>
<dbReference type="OrthoDB" id="10262026at2759"/>
<accession>A0A9J6D8N9</accession>
<evidence type="ECO:0000259" key="8">
    <source>
        <dbReference type="Pfam" id="PF04049"/>
    </source>
</evidence>
<evidence type="ECO:0000256" key="3">
    <source>
        <dbReference type="ARBA" id="ARBA00022776"/>
    </source>
</evidence>
<reference evidence="9" key="2">
    <citation type="submission" date="2021-09" db="EMBL/GenBank/DDBJ databases">
        <authorList>
            <person name="Jia N."/>
            <person name="Wang J."/>
            <person name="Shi W."/>
            <person name="Du L."/>
            <person name="Sun Y."/>
            <person name="Zhan W."/>
            <person name="Jiang J."/>
            <person name="Wang Q."/>
            <person name="Zhang B."/>
            <person name="Ji P."/>
            <person name="Sakyi L.B."/>
            <person name="Cui X."/>
            <person name="Yuan T."/>
            <person name="Jiang B."/>
            <person name="Yang W."/>
            <person name="Lam T.T.-Y."/>
            <person name="Chang Q."/>
            <person name="Ding S."/>
            <person name="Wang X."/>
            <person name="Zhu J."/>
            <person name="Ruan X."/>
            <person name="Zhao L."/>
            <person name="Wei J."/>
            <person name="Que T."/>
            <person name="Du C."/>
            <person name="Cheng J."/>
            <person name="Dai P."/>
            <person name="Han X."/>
            <person name="Huang E."/>
            <person name="Gao Y."/>
            <person name="Liu J."/>
            <person name="Shao H."/>
            <person name="Ye R."/>
            <person name="Li L."/>
            <person name="Wei W."/>
            <person name="Wang X."/>
            <person name="Wang C."/>
            <person name="Huo Q."/>
            <person name="Li W."/>
            <person name="Guo W."/>
            <person name="Chen H."/>
            <person name="Chen S."/>
            <person name="Zhou L."/>
            <person name="Zhou L."/>
            <person name="Ni X."/>
            <person name="Tian J."/>
            <person name="Zhou Y."/>
            <person name="Sheng Y."/>
            <person name="Liu T."/>
            <person name="Pan Y."/>
            <person name="Xia L."/>
            <person name="Li J."/>
            <person name="Zhao F."/>
            <person name="Cao W."/>
        </authorList>
    </citation>
    <scope>NUCLEOTIDE SEQUENCE</scope>
    <source>
        <strain evidence="9">Rmic-2018</strain>
        <tissue evidence="9">Larvae</tissue>
    </source>
</reference>
<comment type="caution">
    <text evidence="9">The sequence shown here is derived from an EMBL/GenBank/DDBJ whole genome shotgun (WGS) entry which is preliminary data.</text>
</comment>
<keyword evidence="10" id="KW-1185">Reference proteome</keyword>
<dbReference type="OMA" id="HWMKLFW"/>
<dbReference type="GO" id="GO:0051301">
    <property type="term" value="P:cell division"/>
    <property type="evidence" value="ECO:0007669"/>
    <property type="project" value="UniProtKB-KW"/>
</dbReference>
<keyword evidence="3" id="KW-0498">Mitosis</keyword>
<evidence type="ECO:0000256" key="7">
    <source>
        <dbReference type="PROSITE-ProRule" id="PRU00339"/>
    </source>
</evidence>
<dbReference type="Pfam" id="PF13174">
    <property type="entry name" value="TPR_6"/>
    <property type="match status" value="1"/>
</dbReference>
<evidence type="ECO:0000256" key="5">
    <source>
        <dbReference type="ARBA" id="ARBA00022803"/>
    </source>
</evidence>
<dbReference type="SMART" id="SM00028">
    <property type="entry name" value="TPR"/>
    <property type="match status" value="8"/>
</dbReference>
<evidence type="ECO:0000256" key="4">
    <source>
        <dbReference type="ARBA" id="ARBA00022786"/>
    </source>
</evidence>
<dbReference type="EMBL" id="JABSTU010000010">
    <property type="protein sequence ID" value="KAH8018451.1"/>
    <property type="molecule type" value="Genomic_DNA"/>
</dbReference>
<reference evidence="9" key="1">
    <citation type="journal article" date="2020" name="Cell">
        <title>Large-Scale Comparative Analyses of Tick Genomes Elucidate Their Genetic Diversity and Vector Capacities.</title>
        <authorList>
            <consortium name="Tick Genome and Microbiome Consortium (TIGMIC)"/>
            <person name="Jia N."/>
            <person name="Wang J."/>
            <person name="Shi W."/>
            <person name="Du L."/>
            <person name="Sun Y."/>
            <person name="Zhan W."/>
            <person name="Jiang J.F."/>
            <person name="Wang Q."/>
            <person name="Zhang B."/>
            <person name="Ji P."/>
            <person name="Bell-Sakyi L."/>
            <person name="Cui X.M."/>
            <person name="Yuan T.T."/>
            <person name="Jiang B.G."/>
            <person name="Yang W.F."/>
            <person name="Lam T.T."/>
            <person name="Chang Q.C."/>
            <person name="Ding S.J."/>
            <person name="Wang X.J."/>
            <person name="Zhu J.G."/>
            <person name="Ruan X.D."/>
            <person name="Zhao L."/>
            <person name="Wei J.T."/>
            <person name="Ye R.Z."/>
            <person name="Que T.C."/>
            <person name="Du C.H."/>
            <person name="Zhou Y.H."/>
            <person name="Cheng J.X."/>
            <person name="Dai P.F."/>
            <person name="Guo W.B."/>
            <person name="Han X.H."/>
            <person name="Huang E.J."/>
            <person name="Li L.F."/>
            <person name="Wei W."/>
            <person name="Gao Y.C."/>
            <person name="Liu J.Z."/>
            <person name="Shao H.Z."/>
            <person name="Wang X."/>
            <person name="Wang C.C."/>
            <person name="Yang T.C."/>
            <person name="Huo Q.B."/>
            <person name="Li W."/>
            <person name="Chen H.Y."/>
            <person name="Chen S.E."/>
            <person name="Zhou L.G."/>
            <person name="Ni X.B."/>
            <person name="Tian J.H."/>
            <person name="Sheng Y."/>
            <person name="Liu T."/>
            <person name="Pan Y.S."/>
            <person name="Xia L.Y."/>
            <person name="Li J."/>
            <person name="Zhao F."/>
            <person name="Cao W.C."/>
        </authorList>
    </citation>
    <scope>NUCLEOTIDE SEQUENCE</scope>
    <source>
        <strain evidence="9">Rmic-2018</strain>
    </source>
</reference>
<keyword evidence="6" id="KW-0131">Cell cycle</keyword>
<dbReference type="InterPro" id="IPR019734">
    <property type="entry name" value="TPR_rpt"/>
</dbReference>
<gene>
    <name evidence="9" type="ORF">HPB51_006983</name>
</gene>
<dbReference type="GO" id="GO:0005680">
    <property type="term" value="C:anaphase-promoting complex"/>
    <property type="evidence" value="ECO:0007669"/>
    <property type="project" value="InterPro"/>
</dbReference>
<dbReference type="Pfam" id="PF13181">
    <property type="entry name" value="TPR_8"/>
    <property type="match status" value="2"/>
</dbReference>
<dbReference type="AlphaFoldDB" id="A0A9J6D8N9"/>
<evidence type="ECO:0000313" key="9">
    <source>
        <dbReference type="EMBL" id="KAH8018451.1"/>
    </source>
</evidence>